<gene>
    <name evidence="2" type="ORF">EVA_17912</name>
</gene>
<dbReference type="Pfam" id="PF13727">
    <property type="entry name" value="CoA_binding_3"/>
    <property type="match status" value="1"/>
</dbReference>
<dbReference type="Gene3D" id="3.40.50.720">
    <property type="entry name" value="NAD(P)-binding Rossmann-like Domain"/>
    <property type="match status" value="1"/>
</dbReference>
<feature type="non-terminal residue" evidence="2">
    <location>
        <position position="1"/>
    </location>
</feature>
<keyword evidence="2" id="KW-0808">Transferase</keyword>
<keyword evidence="1" id="KW-0472">Membrane</keyword>
<keyword evidence="1" id="KW-0812">Transmembrane</keyword>
<dbReference type="EMBL" id="AMCI01006649">
    <property type="protein sequence ID" value="EJW93981.1"/>
    <property type="molecule type" value="Genomic_DNA"/>
</dbReference>
<evidence type="ECO:0000313" key="2">
    <source>
        <dbReference type="EMBL" id="EJW93981.1"/>
    </source>
</evidence>
<feature type="transmembrane region" description="Helical" evidence="1">
    <location>
        <begin position="44"/>
        <end position="66"/>
    </location>
</feature>
<sequence length="205" mass="23696">RVGTVTHFPLSRPDQILMHSFSIAIAYSLLTTVLILIAKEAIHPVLAVAEYYIAVLFFILLNRLVWRKGLQSWRRRSNVVQRVVYVGNLGIARELFMKMNQDRSTGYQIVGYFADQPDVDLAVDVPYLGTPNEVTRWLKNHPMQINQLYSTLHSNHKQSAAILQACENTMVHFFVIPSYRTYIHHSMHFELMYGVPVLSLRREPL</sequence>
<name>J9FGD5_9ZZZZ</name>
<accession>J9FGD5</accession>
<organism evidence="2">
    <name type="scientific">gut metagenome</name>
    <dbReference type="NCBI Taxonomy" id="749906"/>
    <lineage>
        <taxon>unclassified sequences</taxon>
        <taxon>metagenomes</taxon>
        <taxon>organismal metagenomes</taxon>
    </lineage>
</organism>
<feature type="non-terminal residue" evidence="2">
    <location>
        <position position="205"/>
    </location>
</feature>
<proteinExistence type="predicted"/>
<dbReference type="GO" id="GO:0016740">
    <property type="term" value="F:transferase activity"/>
    <property type="evidence" value="ECO:0007669"/>
    <property type="project" value="UniProtKB-KW"/>
</dbReference>
<reference evidence="2" key="1">
    <citation type="journal article" date="2012" name="PLoS ONE">
        <title>Gene sets for utilization of primary and secondary nutrition supplies in the distal gut of endangered iberian lynx.</title>
        <authorList>
            <person name="Alcaide M."/>
            <person name="Messina E."/>
            <person name="Richter M."/>
            <person name="Bargiela R."/>
            <person name="Peplies J."/>
            <person name="Huws S.A."/>
            <person name="Newbold C.J."/>
            <person name="Golyshin P.N."/>
            <person name="Simon M.A."/>
            <person name="Lopez G."/>
            <person name="Yakimov M.M."/>
            <person name="Ferrer M."/>
        </authorList>
    </citation>
    <scope>NUCLEOTIDE SEQUENCE</scope>
</reference>
<comment type="caution">
    <text evidence="2">The sequence shown here is derived from an EMBL/GenBank/DDBJ whole genome shotgun (WGS) entry which is preliminary data.</text>
</comment>
<evidence type="ECO:0000256" key="1">
    <source>
        <dbReference type="SAM" id="Phobius"/>
    </source>
</evidence>
<feature type="transmembrane region" description="Helical" evidence="1">
    <location>
        <begin position="16"/>
        <end position="38"/>
    </location>
</feature>
<keyword evidence="1" id="KW-1133">Transmembrane helix</keyword>
<dbReference type="AlphaFoldDB" id="J9FGD5"/>
<protein>
    <submittedName>
        <fullName evidence="2">Glycosyltransferase</fullName>
    </submittedName>
</protein>